<feature type="transmembrane region" description="Helical" evidence="1">
    <location>
        <begin position="6"/>
        <end position="22"/>
    </location>
</feature>
<keyword evidence="1" id="KW-0472">Membrane</keyword>
<accession>X0ZV14</accession>
<protein>
    <submittedName>
        <fullName evidence="2">Uncharacterized protein</fullName>
    </submittedName>
</protein>
<dbReference type="EMBL" id="BART01002437">
    <property type="protein sequence ID" value="GAG61787.1"/>
    <property type="molecule type" value="Genomic_DNA"/>
</dbReference>
<reference evidence="2" key="1">
    <citation type="journal article" date="2014" name="Front. Microbiol.">
        <title>High frequency of phylogenetically diverse reductive dehalogenase-homologous genes in deep subseafloor sedimentary metagenomes.</title>
        <authorList>
            <person name="Kawai M."/>
            <person name="Futagami T."/>
            <person name="Toyoda A."/>
            <person name="Takaki Y."/>
            <person name="Nishi S."/>
            <person name="Hori S."/>
            <person name="Arai W."/>
            <person name="Tsubouchi T."/>
            <person name="Morono Y."/>
            <person name="Uchiyama I."/>
            <person name="Ito T."/>
            <person name="Fujiyama A."/>
            <person name="Inagaki F."/>
            <person name="Takami H."/>
        </authorList>
    </citation>
    <scope>NUCLEOTIDE SEQUENCE</scope>
    <source>
        <strain evidence="2">Expedition CK06-06</strain>
    </source>
</reference>
<evidence type="ECO:0000313" key="2">
    <source>
        <dbReference type="EMBL" id="GAG61787.1"/>
    </source>
</evidence>
<name>X0ZV14_9ZZZZ</name>
<sequence length="163" mass="18959">MLESVGTIVAIFVALFLGYYSFSEEKRNRPKIKIEYNEELRVEDKDWCQLGINIVNNGKLTAKNINIRIEKIIQNGDNLIPEGWRYVHFRSIPALQNGEYQFIAILNATKDQDFVTFSKSKIKSKRDTFTIHFIITGDNISAFKKAYKFINSTDHNKITFEEI</sequence>
<keyword evidence="1" id="KW-0812">Transmembrane</keyword>
<comment type="caution">
    <text evidence="2">The sequence shown here is derived from an EMBL/GenBank/DDBJ whole genome shotgun (WGS) entry which is preliminary data.</text>
</comment>
<gene>
    <name evidence="2" type="ORF">S01H4_07450</name>
</gene>
<proteinExistence type="predicted"/>
<organism evidence="2">
    <name type="scientific">marine sediment metagenome</name>
    <dbReference type="NCBI Taxonomy" id="412755"/>
    <lineage>
        <taxon>unclassified sequences</taxon>
        <taxon>metagenomes</taxon>
        <taxon>ecological metagenomes</taxon>
    </lineage>
</organism>
<keyword evidence="1" id="KW-1133">Transmembrane helix</keyword>
<dbReference type="AlphaFoldDB" id="X0ZV14"/>
<evidence type="ECO:0000256" key="1">
    <source>
        <dbReference type="SAM" id="Phobius"/>
    </source>
</evidence>